<evidence type="ECO:0000259" key="12">
    <source>
        <dbReference type="Pfam" id="PF08544"/>
    </source>
</evidence>
<dbReference type="Gene3D" id="3.30.230.10">
    <property type="match status" value="1"/>
</dbReference>
<dbReference type="PANTHER" id="PTHR43527">
    <property type="entry name" value="4-DIPHOSPHOCYTIDYL-2-C-METHYL-D-ERYTHRITOL KINASE, CHLOROPLASTIC"/>
    <property type="match status" value="1"/>
</dbReference>
<dbReference type="PIRSF" id="PIRSF010376">
    <property type="entry name" value="IspE"/>
    <property type="match status" value="1"/>
</dbReference>
<evidence type="ECO:0000256" key="3">
    <source>
        <dbReference type="ARBA" id="ARBA00017473"/>
    </source>
</evidence>
<dbReference type="Gene3D" id="3.30.70.890">
    <property type="entry name" value="GHMP kinase, C-terminal domain"/>
    <property type="match status" value="1"/>
</dbReference>
<dbReference type="GO" id="GO:0050515">
    <property type="term" value="F:4-(cytidine 5'-diphospho)-2-C-methyl-D-erythritol kinase activity"/>
    <property type="evidence" value="ECO:0007669"/>
    <property type="project" value="UniProtKB-EC"/>
</dbReference>
<dbReference type="InterPro" id="IPR014721">
    <property type="entry name" value="Ribsml_uS5_D2-typ_fold_subgr"/>
</dbReference>
<dbReference type="Pfam" id="PF00288">
    <property type="entry name" value="GHMP_kinases_N"/>
    <property type="match status" value="1"/>
</dbReference>
<keyword evidence="8 10" id="KW-0414">Isoprene biosynthesis</keyword>
<keyword evidence="6 10" id="KW-0418">Kinase</keyword>
<gene>
    <name evidence="10" type="primary">ispE</name>
    <name evidence="13" type="ORF">JMJ92_15415</name>
</gene>
<reference evidence="14" key="1">
    <citation type="submission" date="2021-01" db="EMBL/GenBank/DDBJ databases">
        <title>Draft genomes of Rhodovulum sulfidophilum.</title>
        <authorList>
            <person name="Guzman M.S."/>
        </authorList>
    </citation>
    <scope>NUCLEOTIDE SEQUENCE [LARGE SCALE GENOMIC DNA]</scope>
    <source>
        <strain evidence="14">AB19</strain>
    </source>
</reference>
<keyword evidence="5 10" id="KW-0547">Nucleotide-binding</keyword>
<feature type="active site" evidence="10">
    <location>
        <position position="10"/>
    </location>
</feature>
<evidence type="ECO:0000313" key="14">
    <source>
        <dbReference type="Proteomes" id="UP000635853"/>
    </source>
</evidence>
<feature type="domain" description="GHMP kinase N-terminal" evidence="11">
    <location>
        <begin position="67"/>
        <end position="127"/>
    </location>
</feature>
<feature type="active site" evidence="10">
    <location>
        <position position="130"/>
    </location>
</feature>
<evidence type="ECO:0000256" key="2">
    <source>
        <dbReference type="ARBA" id="ARBA00012052"/>
    </source>
</evidence>
<evidence type="ECO:0000256" key="8">
    <source>
        <dbReference type="ARBA" id="ARBA00023229"/>
    </source>
</evidence>
<evidence type="ECO:0000256" key="6">
    <source>
        <dbReference type="ARBA" id="ARBA00022777"/>
    </source>
</evidence>
<evidence type="ECO:0000256" key="5">
    <source>
        <dbReference type="ARBA" id="ARBA00022741"/>
    </source>
</evidence>
<accession>A0ABS1RIR8</accession>
<comment type="caution">
    <text evidence="13">The sequence shown here is derived from an EMBL/GenBank/DDBJ whole genome shotgun (WGS) entry which is preliminary data.</text>
</comment>
<dbReference type="SUPFAM" id="SSF54211">
    <property type="entry name" value="Ribosomal protein S5 domain 2-like"/>
    <property type="match status" value="1"/>
</dbReference>
<proteinExistence type="inferred from homology"/>
<dbReference type="InterPro" id="IPR004424">
    <property type="entry name" value="IspE"/>
</dbReference>
<evidence type="ECO:0000256" key="1">
    <source>
        <dbReference type="ARBA" id="ARBA00009684"/>
    </source>
</evidence>
<name>A0ABS1RIR8_9RHOB</name>
<evidence type="ECO:0000256" key="7">
    <source>
        <dbReference type="ARBA" id="ARBA00022840"/>
    </source>
</evidence>
<dbReference type="InterPro" id="IPR020568">
    <property type="entry name" value="Ribosomal_Su5_D2-typ_SF"/>
</dbReference>
<evidence type="ECO:0000256" key="10">
    <source>
        <dbReference type="HAMAP-Rule" id="MF_00061"/>
    </source>
</evidence>
<comment type="pathway">
    <text evidence="10">Isoprenoid biosynthesis; isopentenyl diphosphate biosynthesis via DXP pathway; isopentenyl diphosphate from 1-deoxy-D-xylulose 5-phosphate: step 3/6.</text>
</comment>
<dbReference type="NCBIfam" id="TIGR00154">
    <property type="entry name" value="ispE"/>
    <property type="match status" value="1"/>
</dbReference>
<dbReference type="InterPro" id="IPR036554">
    <property type="entry name" value="GHMP_kinase_C_sf"/>
</dbReference>
<dbReference type="PANTHER" id="PTHR43527:SF2">
    <property type="entry name" value="4-DIPHOSPHOCYTIDYL-2-C-METHYL-D-ERYTHRITOL KINASE, CHLOROPLASTIC"/>
    <property type="match status" value="1"/>
</dbReference>
<dbReference type="InterPro" id="IPR013750">
    <property type="entry name" value="GHMP_kinase_C_dom"/>
</dbReference>
<comment type="catalytic activity">
    <reaction evidence="10">
        <text>4-CDP-2-C-methyl-D-erythritol + ATP = 4-CDP-2-C-methyl-D-erythritol 2-phosphate + ADP + H(+)</text>
        <dbReference type="Rhea" id="RHEA:18437"/>
        <dbReference type="ChEBI" id="CHEBI:15378"/>
        <dbReference type="ChEBI" id="CHEBI:30616"/>
        <dbReference type="ChEBI" id="CHEBI:57823"/>
        <dbReference type="ChEBI" id="CHEBI:57919"/>
        <dbReference type="ChEBI" id="CHEBI:456216"/>
        <dbReference type="EC" id="2.7.1.148"/>
    </reaction>
</comment>
<organism evidence="13 14">
    <name type="scientific">Rhodovulum visakhapatnamense</name>
    <dbReference type="NCBI Taxonomy" id="364297"/>
    <lineage>
        <taxon>Bacteria</taxon>
        <taxon>Pseudomonadati</taxon>
        <taxon>Pseudomonadota</taxon>
        <taxon>Alphaproteobacteria</taxon>
        <taxon>Rhodobacterales</taxon>
        <taxon>Paracoccaceae</taxon>
        <taxon>Rhodovulum</taxon>
    </lineage>
</organism>
<dbReference type="Proteomes" id="UP000635853">
    <property type="component" value="Unassembled WGS sequence"/>
</dbReference>
<dbReference type="EC" id="2.7.1.148" evidence="2 10"/>
<keyword evidence="7 10" id="KW-0067">ATP-binding</keyword>
<evidence type="ECO:0000259" key="11">
    <source>
        <dbReference type="Pfam" id="PF00288"/>
    </source>
</evidence>
<dbReference type="Pfam" id="PF08544">
    <property type="entry name" value="GHMP_kinases_C"/>
    <property type="match status" value="1"/>
</dbReference>
<dbReference type="RefSeq" id="WP_075785325.1">
    <property type="nucleotide sequence ID" value="NZ_JAESIL010000073.1"/>
</dbReference>
<protein>
    <recommendedName>
        <fullName evidence="3 10">4-diphosphocytidyl-2-C-methyl-D-erythritol kinase</fullName>
        <shortName evidence="10">CMK</shortName>
        <ecNumber evidence="2 10">2.7.1.148</ecNumber>
    </recommendedName>
    <alternativeName>
        <fullName evidence="9 10">4-(cytidine-5'-diphospho)-2-C-methyl-D-erythritol kinase</fullName>
    </alternativeName>
</protein>
<sequence>MTVEAFAPAKINLTLHVTGQRADGYHLLDSLVVFADIGDRLTLAQADDLSLAVNGPRAAGVPVDGRNLVLKAAALFGAGQGAAIRLDKRLPAAAGIGGGSSDAAAALRGLAALWGRDLPGPEAVLSLGADVPVCLAPGPVRMRGVGEEILPAPALPEFGLLLVNPGVEVPTPAVFKGLVRKNNAPMPELPGWASAADLADWLAGQRNDLEPPARAEAPVIDAVLAAIAATPGCLLARMSGSGATCFGIYADRAAAERAAALLRETRPDWWAEAGAPYSL</sequence>
<dbReference type="EMBL" id="JAESIL010000073">
    <property type="protein sequence ID" value="MBL3579534.1"/>
    <property type="molecule type" value="Genomic_DNA"/>
</dbReference>
<evidence type="ECO:0000313" key="13">
    <source>
        <dbReference type="EMBL" id="MBL3579534.1"/>
    </source>
</evidence>
<evidence type="ECO:0000256" key="9">
    <source>
        <dbReference type="ARBA" id="ARBA00032554"/>
    </source>
</evidence>
<comment type="function">
    <text evidence="10">Catalyzes the phosphorylation of the position 2 hydroxy group of 4-diphosphocytidyl-2C-methyl-D-erythritol.</text>
</comment>
<keyword evidence="14" id="KW-1185">Reference proteome</keyword>
<dbReference type="InterPro" id="IPR006204">
    <property type="entry name" value="GHMP_kinase_N_dom"/>
</dbReference>
<dbReference type="SUPFAM" id="SSF55060">
    <property type="entry name" value="GHMP Kinase, C-terminal domain"/>
    <property type="match status" value="1"/>
</dbReference>
<feature type="binding site" evidence="10">
    <location>
        <begin position="91"/>
        <end position="101"/>
    </location>
    <ligand>
        <name>ATP</name>
        <dbReference type="ChEBI" id="CHEBI:30616"/>
    </ligand>
</feature>
<evidence type="ECO:0000256" key="4">
    <source>
        <dbReference type="ARBA" id="ARBA00022679"/>
    </source>
</evidence>
<feature type="domain" description="GHMP kinase C-terminal" evidence="12">
    <location>
        <begin position="195"/>
        <end position="264"/>
    </location>
</feature>
<comment type="similarity">
    <text evidence="1 10">Belongs to the GHMP kinase family. IspE subfamily.</text>
</comment>
<dbReference type="HAMAP" id="MF_00061">
    <property type="entry name" value="IspE"/>
    <property type="match status" value="1"/>
</dbReference>
<dbReference type="NCBIfam" id="NF011202">
    <property type="entry name" value="PRK14608.1"/>
    <property type="match status" value="1"/>
</dbReference>
<keyword evidence="4 10" id="KW-0808">Transferase</keyword>